<evidence type="ECO:0000256" key="4">
    <source>
        <dbReference type="HAMAP-Rule" id="MF_01609"/>
    </source>
</evidence>
<dbReference type="AlphaFoldDB" id="A0A6N7EXK2"/>
<sequence>MNTSPPFTIGIEEEYLLVDSTSRALIKEMPAGFLAACEKALGDQVAPEFLQCQIEIGTRICQNAPAAKKELMQLRQTLIEIAKDYNISIVAASTHPFSMPGTLKHTEKTRYDQLAHDLQAVVRRLQISGMHVHCGIDDDDLRIDMMGQTAYILPHLLALSTSSPFWHGENTGLKSYRLAVWDEMPRTGLPERFDSYKEYQRHVDVLVHANVIEDASKIWWDIRPSANYKTLEMRISDVCTRIEDAICIAALYQCWLHMLFRLRKNNMRWRQYANMLINENRWRAQRYGIDKGLIDFGKTCEVPCTELIEEILALLAEDADILGCQTEITHARNILKNGTSAHRQVATYQAHIDAGDSEQAALIAVVDELITDTQHGLV</sequence>
<evidence type="ECO:0000313" key="6">
    <source>
        <dbReference type="Proteomes" id="UP000471298"/>
    </source>
</evidence>
<dbReference type="PANTHER" id="PTHR36510:SF1">
    <property type="entry name" value="GLUTAMATE--CYSTEINE LIGASE 2-RELATED"/>
    <property type="match status" value="1"/>
</dbReference>
<proteinExistence type="inferred from homology"/>
<comment type="caution">
    <text evidence="5">The sequence shown here is derived from an EMBL/GenBank/DDBJ whole genome shotgun (WGS) entry which is preliminary data.</text>
</comment>
<keyword evidence="6" id="KW-1185">Reference proteome</keyword>
<dbReference type="GO" id="GO:0042398">
    <property type="term" value="P:modified amino acid biosynthetic process"/>
    <property type="evidence" value="ECO:0007669"/>
    <property type="project" value="InterPro"/>
</dbReference>
<gene>
    <name evidence="5" type="ORF">GCU85_06170</name>
</gene>
<organism evidence="5 6">
    <name type="scientific">Ostreibacterium oceani</name>
    <dbReference type="NCBI Taxonomy" id="2654998"/>
    <lineage>
        <taxon>Bacteria</taxon>
        <taxon>Pseudomonadati</taxon>
        <taxon>Pseudomonadota</taxon>
        <taxon>Gammaproteobacteria</taxon>
        <taxon>Cardiobacteriales</taxon>
        <taxon>Ostreibacteriaceae</taxon>
        <taxon>Ostreibacterium</taxon>
    </lineage>
</organism>
<dbReference type="GO" id="GO:0005524">
    <property type="term" value="F:ATP binding"/>
    <property type="evidence" value="ECO:0007669"/>
    <property type="project" value="UniProtKB-KW"/>
</dbReference>
<dbReference type="Proteomes" id="UP000471298">
    <property type="component" value="Unassembled WGS sequence"/>
</dbReference>
<dbReference type="RefSeq" id="WP_152810316.1">
    <property type="nucleotide sequence ID" value="NZ_WHNW01000006.1"/>
</dbReference>
<accession>A0A6N7EXK2</accession>
<evidence type="ECO:0000313" key="5">
    <source>
        <dbReference type="EMBL" id="MPV86315.1"/>
    </source>
</evidence>
<dbReference type="InterPro" id="IPR014746">
    <property type="entry name" value="Gln_synth/guanido_kin_cat_dom"/>
</dbReference>
<dbReference type="Pfam" id="PF04107">
    <property type="entry name" value="GCS2"/>
    <property type="match status" value="1"/>
</dbReference>
<name>A0A6N7EXK2_9GAMM</name>
<dbReference type="InParanoid" id="A0A6N7EXK2"/>
<dbReference type="SUPFAM" id="SSF55931">
    <property type="entry name" value="Glutamine synthetase/guanido kinase"/>
    <property type="match status" value="1"/>
</dbReference>
<comment type="catalytic activity">
    <reaction evidence="4">
        <text>L-cysteine + L-glutamate + ATP = gamma-L-glutamyl-L-cysteine + ADP + phosphate + H(+)</text>
        <dbReference type="Rhea" id="RHEA:13285"/>
        <dbReference type="ChEBI" id="CHEBI:15378"/>
        <dbReference type="ChEBI" id="CHEBI:29985"/>
        <dbReference type="ChEBI" id="CHEBI:30616"/>
        <dbReference type="ChEBI" id="CHEBI:35235"/>
        <dbReference type="ChEBI" id="CHEBI:43474"/>
        <dbReference type="ChEBI" id="CHEBI:58173"/>
        <dbReference type="ChEBI" id="CHEBI:456216"/>
        <dbReference type="EC" id="6.3.2.2"/>
    </reaction>
</comment>
<keyword evidence="1 4" id="KW-0436">Ligase</keyword>
<dbReference type="HAMAP" id="MF_01609">
    <property type="entry name" value="Glu_cys_ligase_2"/>
    <property type="match status" value="1"/>
</dbReference>
<dbReference type="NCBIfam" id="TIGR02050">
    <property type="entry name" value="gshA_cyan_rel"/>
    <property type="match status" value="1"/>
</dbReference>
<comment type="similarity">
    <text evidence="4">Belongs to the glutamate--cysteine ligase type 2 family. YbdK subfamily.</text>
</comment>
<evidence type="ECO:0000256" key="1">
    <source>
        <dbReference type="ARBA" id="ARBA00022598"/>
    </source>
</evidence>
<dbReference type="InterPro" id="IPR050141">
    <property type="entry name" value="GCL_type2/YbdK_subfam"/>
</dbReference>
<evidence type="ECO:0000256" key="2">
    <source>
        <dbReference type="ARBA" id="ARBA00022741"/>
    </source>
</evidence>
<keyword evidence="3 4" id="KW-0067">ATP-binding</keyword>
<dbReference type="PANTHER" id="PTHR36510">
    <property type="entry name" value="GLUTAMATE--CYSTEINE LIGASE 2-RELATED"/>
    <property type="match status" value="1"/>
</dbReference>
<dbReference type="Gene3D" id="3.30.590.20">
    <property type="match status" value="1"/>
</dbReference>
<protein>
    <recommendedName>
        <fullName evidence="4">Putative glutamate--cysteine ligase 2</fullName>
        <ecNumber evidence="4">6.3.2.2</ecNumber>
    </recommendedName>
    <alternativeName>
        <fullName evidence="4">Gamma-glutamylcysteine synthetase 2</fullName>
        <shortName evidence="4">GCS 2</shortName>
        <shortName evidence="4">Gamma-GCS 2</shortName>
    </alternativeName>
</protein>
<dbReference type="EMBL" id="WHNW01000006">
    <property type="protein sequence ID" value="MPV86315.1"/>
    <property type="molecule type" value="Genomic_DNA"/>
</dbReference>
<dbReference type="EC" id="6.3.2.2" evidence="4"/>
<evidence type="ECO:0000256" key="3">
    <source>
        <dbReference type="ARBA" id="ARBA00022840"/>
    </source>
</evidence>
<keyword evidence="2 4" id="KW-0547">Nucleotide-binding</keyword>
<dbReference type="InterPro" id="IPR011793">
    <property type="entry name" value="YbdK"/>
</dbReference>
<dbReference type="InterPro" id="IPR006336">
    <property type="entry name" value="GCS2"/>
</dbReference>
<dbReference type="NCBIfam" id="NF010039">
    <property type="entry name" value="PRK13515.1"/>
    <property type="match status" value="1"/>
</dbReference>
<dbReference type="FunCoup" id="A0A6N7EXK2">
    <property type="interactions" value="31"/>
</dbReference>
<comment type="function">
    <text evidence="4">ATP-dependent carboxylate-amine ligase which exhibits weak glutamate--cysteine ligase activity.</text>
</comment>
<reference evidence="5 6" key="1">
    <citation type="submission" date="2019-10" db="EMBL/GenBank/DDBJ databases">
        <title>Cardiobacteriales fam. a chemoheterotrophic member of the order Cardiobacteriales, and proposal of Cardiobacteriales fam. nov.</title>
        <authorList>
            <person name="Wang C."/>
        </authorList>
    </citation>
    <scope>NUCLEOTIDE SEQUENCE [LARGE SCALE GENOMIC DNA]</scope>
    <source>
        <strain evidence="5 6">ML27</strain>
    </source>
</reference>
<dbReference type="GO" id="GO:0004357">
    <property type="term" value="F:glutamate-cysteine ligase activity"/>
    <property type="evidence" value="ECO:0007669"/>
    <property type="project" value="UniProtKB-EC"/>
</dbReference>